<evidence type="ECO:0000256" key="2">
    <source>
        <dbReference type="ARBA" id="ARBA00022801"/>
    </source>
</evidence>
<proteinExistence type="predicted"/>
<gene>
    <name evidence="6" type="ORF">Ga0074812_103249</name>
</gene>
<dbReference type="InterPro" id="IPR032466">
    <property type="entry name" value="Metal_Hydrolase"/>
</dbReference>
<dbReference type="GO" id="GO:0046872">
    <property type="term" value="F:metal ion binding"/>
    <property type="evidence" value="ECO:0007669"/>
    <property type="project" value="UniProtKB-KW"/>
</dbReference>
<dbReference type="Proteomes" id="UP000198802">
    <property type="component" value="Unassembled WGS sequence"/>
</dbReference>
<keyword evidence="7" id="KW-1185">Reference proteome</keyword>
<evidence type="ECO:0000313" key="7">
    <source>
        <dbReference type="Proteomes" id="UP000198802"/>
    </source>
</evidence>
<dbReference type="Gene3D" id="3.20.20.140">
    <property type="entry name" value="Metal-dependent hydrolases"/>
    <property type="match status" value="1"/>
</dbReference>
<dbReference type="SUPFAM" id="SSF51338">
    <property type="entry name" value="Composite domain of metallo-dependent hydrolases"/>
    <property type="match status" value="1"/>
</dbReference>
<keyword evidence="1" id="KW-0479">Metal-binding</keyword>
<name>A0A0S4QH26_9ACTN</name>
<dbReference type="Pfam" id="PF01979">
    <property type="entry name" value="Amidohydro_1"/>
    <property type="match status" value="1"/>
</dbReference>
<dbReference type="InterPro" id="IPR050287">
    <property type="entry name" value="MTA/SAH_deaminase"/>
</dbReference>
<dbReference type="InterPro" id="IPR054418">
    <property type="entry name" value="MQNX/HUTI_composite_N"/>
</dbReference>
<organism evidence="6 7">
    <name type="scientific">Parafrankia irregularis</name>
    <dbReference type="NCBI Taxonomy" id="795642"/>
    <lineage>
        <taxon>Bacteria</taxon>
        <taxon>Bacillati</taxon>
        <taxon>Actinomycetota</taxon>
        <taxon>Actinomycetes</taxon>
        <taxon>Frankiales</taxon>
        <taxon>Frankiaceae</taxon>
        <taxon>Parafrankia</taxon>
    </lineage>
</organism>
<sequence>MPAGMAGPADLLVIGGQVVTMDTGRRVLDGGAVAVRDGRIVGVGPTDEIRAAFPGSTELDATGCVVTPGLINAHQHTTGDPLVRSVIPDDIDSQASIFEWAMPLHAAHLPADDEISALLTAVEALRAGVTTIVEPGTVAHPERVGAALRRAGIRATLGTWGWDAPGLPYSGPVEEVLARQSEVVRAFPPGGLVSGWVTLVGHDLASDELLVGAAGLAQELDTGFTLHLAPSVDDVHAYRRRSGRGPVEHLAALGVLGPRLLLGHGVWLSEEEIEILAATGTAVACCPWAYLRLGQGLTRAGRHVPFWRAGGRLALGCDSHNAGDRVDVLDAARLLAGLSRDAPADGVAPLRAGEAFALATVDGAAAIGFGGVTGALAEGLEADIVVFRTDDPAWVPVGDLARQLVWNAPTHTVRDVLVAGRQVVRGGRVTTVDSDALWAAARDRAAALLDRADLRIPRSWA</sequence>
<evidence type="ECO:0000259" key="5">
    <source>
        <dbReference type="Pfam" id="PF22039"/>
    </source>
</evidence>
<feature type="domain" description="Amidohydrolase-related" evidence="4">
    <location>
        <begin position="65"/>
        <end position="423"/>
    </location>
</feature>
<dbReference type="InterPro" id="IPR011059">
    <property type="entry name" value="Metal-dep_hydrolase_composite"/>
</dbReference>
<dbReference type="RefSeq" id="WP_242666105.1">
    <property type="nucleotide sequence ID" value="NZ_FAOZ01000003.1"/>
</dbReference>
<dbReference type="GO" id="GO:0016810">
    <property type="term" value="F:hydrolase activity, acting on carbon-nitrogen (but not peptide) bonds"/>
    <property type="evidence" value="ECO:0007669"/>
    <property type="project" value="InterPro"/>
</dbReference>
<evidence type="ECO:0000256" key="1">
    <source>
        <dbReference type="ARBA" id="ARBA00022723"/>
    </source>
</evidence>
<dbReference type="PANTHER" id="PTHR43794">
    <property type="entry name" value="AMINOHYDROLASE SSNA-RELATED"/>
    <property type="match status" value="1"/>
</dbReference>
<reference evidence="7" key="1">
    <citation type="submission" date="2015-11" db="EMBL/GenBank/DDBJ databases">
        <authorList>
            <person name="Varghese N."/>
        </authorList>
    </citation>
    <scope>NUCLEOTIDE SEQUENCE [LARGE SCALE GENOMIC DNA]</scope>
    <source>
        <strain evidence="7">DSM 45899</strain>
    </source>
</reference>
<dbReference type="InterPro" id="IPR006680">
    <property type="entry name" value="Amidohydro-rel"/>
</dbReference>
<keyword evidence="2" id="KW-0378">Hydrolase</keyword>
<dbReference type="Gene3D" id="2.30.40.10">
    <property type="entry name" value="Urease, subunit C, domain 1"/>
    <property type="match status" value="1"/>
</dbReference>
<dbReference type="SUPFAM" id="SSF51556">
    <property type="entry name" value="Metallo-dependent hydrolases"/>
    <property type="match status" value="1"/>
</dbReference>
<dbReference type="Pfam" id="PF22039">
    <property type="entry name" value="HUTI_composite_bact"/>
    <property type="match status" value="1"/>
</dbReference>
<protein>
    <submittedName>
        <fullName evidence="6">Cytosine/adenosine deaminase</fullName>
    </submittedName>
</protein>
<accession>A0A0S4QH26</accession>
<dbReference type="PANTHER" id="PTHR43794:SF11">
    <property type="entry name" value="AMIDOHYDROLASE-RELATED DOMAIN-CONTAINING PROTEIN"/>
    <property type="match status" value="1"/>
</dbReference>
<dbReference type="AlphaFoldDB" id="A0A0S4QH26"/>
<evidence type="ECO:0000256" key="3">
    <source>
        <dbReference type="ARBA" id="ARBA00022833"/>
    </source>
</evidence>
<feature type="domain" description="Aminodeoxyfutalosine deaminase/Imidazolonepropionase-like composite" evidence="5">
    <location>
        <begin position="31"/>
        <end position="55"/>
    </location>
</feature>
<dbReference type="EMBL" id="FAOZ01000003">
    <property type="protein sequence ID" value="CUU54759.1"/>
    <property type="molecule type" value="Genomic_DNA"/>
</dbReference>
<keyword evidence="3" id="KW-0862">Zinc</keyword>
<evidence type="ECO:0000259" key="4">
    <source>
        <dbReference type="Pfam" id="PF01979"/>
    </source>
</evidence>
<evidence type="ECO:0000313" key="6">
    <source>
        <dbReference type="EMBL" id="CUU54759.1"/>
    </source>
</evidence>